<dbReference type="Gene3D" id="3.40.190.10">
    <property type="entry name" value="Periplasmic binding protein-like II"/>
    <property type="match status" value="2"/>
</dbReference>
<dbReference type="SUPFAM" id="SSF46785">
    <property type="entry name" value="Winged helix' DNA-binding domain"/>
    <property type="match status" value="1"/>
</dbReference>
<feature type="domain" description="HTH lysR-type" evidence="5">
    <location>
        <begin position="1"/>
        <end position="58"/>
    </location>
</feature>
<dbReference type="Pfam" id="PF03466">
    <property type="entry name" value="LysR_substrate"/>
    <property type="match status" value="1"/>
</dbReference>
<dbReference type="KEGG" id="acd:AOLE_08640"/>
<evidence type="ECO:0000256" key="1">
    <source>
        <dbReference type="ARBA" id="ARBA00009437"/>
    </source>
</evidence>
<evidence type="ECO:0000256" key="3">
    <source>
        <dbReference type="ARBA" id="ARBA00023125"/>
    </source>
</evidence>
<evidence type="ECO:0000313" key="7">
    <source>
        <dbReference type="Proteomes" id="UP000000392"/>
    </source>
</evidence>
<protein>
    <submittedName>
        <fullName evidence="6">LysR family transcriptional regulator</fullName>
    </submittedName>
</protein>
<dbReference type="PANTHER" id="PTHR30126:SF39">
    <property type="entry name" value="HTH-TYPE TRANSCRIPTIONAL REGULATOR CYSL"/>
    <property type="match status" value="1"/>
</dbReference>
<name>A0AAN0UD37_ACISD</name>
<dbReference type="GeneID" id="9382150"/>
<keyword evidence="3" id="KW-0238">DNA-binding</keyword>
<organism evidence="6 7">
    <name type="scientific">Acinetobacter oleivorans (strain JCM 16667 / KCTC 23045 / DR1)</name>
    <dbReference type="NCBI Taxonomy" id="436717"/>
    <lineage>
        <taxon>Bacteria</taxon>
        <taxon>Pseudomonadati</taxon>
        <taxon>Pseudomonadota</taxon>
        <taxon>Gammaproteobacteria</taxon>
        <taxon>Moraxellales</taxon>
        <taxon>Moraxellaceae</taxon>
        <taxon>Acinetobacter</taxon>
    </lineage>
</organism>
<evidence type="ECO:0000313" key="6">
    <source>
        <dbReference type="EMBL" id="ADI90617.1"/>
    </source>
</evidence>
<dbReference type="PANTHER" id="PTHR30126">
    <property type="entry name" value="HTH-TYPE TRANSCRIPTIONAL REGULATOR"/>
    <property type="match status" value="1"/>
</dbReference>
<gene>
    <name evidence="6" type="ordered locus">AOLE_08640</name>
</gene>
<dbReference type="InterPro" id="IPR005119">
    <property type="entry name" value="LysR_subst-bd"/>
</dbReference>
<evidence type="ECO:0000259" key="5">
    <source>
        <dbReference type="PROSITE" id="PS50931"/>
    </source>
</evidence>
<dbReference type="InterPro" id="IPR036390">
    <property type="entry name" value="WH_DNA-bd_sf"/>
</dbReference>
<keyword evidence="2" id="KW-0805">Transcription regulation</keyword>
<proteinExistence type="inferred from homology"/>
<dbReference type="AlphaFoldDB" id="A0AAN0UD37"/>
<dbReference type="RefSeq" id="WP_013197708.1">
    <property type="nucleotide sequence ID" value="NC_014259.1"/>
</dbReference>
<sequence length="298" mass="33407">MKIEDIEAFVCFVNVQSTSLAAQQLGISQPAITRRIQNLESDLGLQLFDRNTRPLKLTQLGFQIFEQCAQVTAEIDALGQLVNSYKLSTQNLRIGIATSLSDTILSGILEDLKQSYPTLNLEISTGWGIDLLDKFKEKKLDCIFSTTAQTYGQNDQINMEILGQLQIVPTVSKKLKKMSVQHLADCQSLGWIINTEGCGFRQYLVSEYHKLNQLPNIKIEVTGTNLQMNLLAQGLGVGLLPKEVFEKSIYAAQLTSIELTDFNLSVQLFYMIQPDLNEVYQSICQEMSRKVQSILGWG</sequence>
<keyword evidence="4" id="KW-0804">Transcription</keyword>
<dbReference type="EMBL" id="CP002080">
    <property type="protein sequence ID" value="ADI90617.1"/>
    <property type="molecule type" value="Genomic_DNA"/>
</dbReference>
<dbReference type="Proteomes" id="UP000000392">
    <property type="component" value="Chromosome"/>
</dbReference>
<dbReference type="PRINTS" id="PR00039">
    <property type="entry name" value="HTHLYSR"/>
</dbReference>
<dbReference type="InterPro" id="IPR000847">
    <property type="entry name" value="LysR_HTH_N"/>
</dbReference>
<dbReference type="SUPFAM" id="SSF53850">
    <property type="entry name" value="Periplasmic binding protein-like II"/>
    <property type="match status" value="1"/>
</dbReference>
<evidence type="ECO:0000256" key="4">
    <source>
        <dbReference type="ARBA" id="ARBA00023163"/>
    </source>
</evidence>
<dbReference type="InterPro" id="IPR036388">
    <property type="entry name" value="WH-like_DNA-bd_sf"/>
</dbReference>
<evidence type="ECO:0000256" key="2">
    <source>
        <dbReference type="ARBA" id="ARBA00023015"/>
    </source>
</evidence>
<accession>A0AAN0UD37</accession>
<dbReference type="GO" id="GO:0003700">
    <property type="term" value="F:DNA-binding transcription factor activity"/>
    <property type="evidence" value="ECO:0007669"/>
    <property type="project" value="InterPro"/>
</dbReference>
<dbReference type="Pfam" id="PF00126">
    <property type="entry name" value="HTH_1"/>
    <property type="match status" value="1"/>
</dbReference>
<dbReference type="GO" id="GO:0000976">
    <property type="term" value="F:transcription cis-regulatory region binding"/>
    <property type="evidence" value="ECO:0007669"/>
    <property type="project" value="TreeGrafter"/>
</dbReference>
<dbReference type="PROSITE" id="PS50931">
    <property type="entry name" value="HTH_LYSR"/>
    <property type="match status" value="1"/>
</dbReference>
<dbReference type="FunFam" id="1.10.10.10:FF:000001">
    <property type="entry name" value="LysR family transcriptional regulator"/>
    <property type="match status" value="1"/>
</dbReference>
<reference evidence="6 7" key="1">
    <citation type="journal article" date="2010" name="J. Bacteriol.">
        <title>Complete genome sequence of the diesel-degrading Acinetobacter sp. strain DR1.</title>
        <authorList>
            <person name="Jung J."/>
            <person name="Baek J.H."/>
            <person name="Park W."/>
        </authorList>
    </citation>
    <scope>NUCLEOTIDE SEQUENCE [LARGE SCALE GENOMIC DNA]</scope>
    <source>
        <strain evidence="7">JCM 16667 / KCTC 23045 / DR1</strain>
    </source>
</reference>
<dbReference type="Gene3D" id="1.10.10.10">
    <property type="entry name" value="Winged helix-like DNA-binding domain superfamily/Winged helix DNA-binding domain"/>
    <property type="match status" value="1"/>
</dbReference>
<dbReference type="CDD" id="cd05466">
    <property type="entry name" value="PBP2_LTTR_substrate"/>
    <property type="match status" value="1"/>
</dbReference>
<comment type="similarity">
    <text evidence="1">Belongs to the LysR transcriptional regulatory family.</text>
</comment>